<keyword evidence="3" id="KW-1185">Reference proteome</keyword>
<accession>A0A371GIN3</accession>
<dbReference type="Pfam" id="PF25597">
    <property type="entry name" value="SH3_retrovirus"/>
    <property type="match status" value="1"/>
</dbReference>
<dbReference type="Proteomes" id="UP000257109">
    <property type="component" value="Unassembled WGS sequence"/>
</dbReference>
<protein>
    <recommendedName>
        <fullName evidence="1">Integrase catalytic domain-containing protein</fullName>
    </recommendedName>
</protein>
<feature type="non-terminal residue" evidence="2">
    <location>
        <position position="1"/>
    </location>
</feature>
<organism evidence="2 3">
    <name type="scientific">Mucuna pruriens</name>
    <name type="common">Velvet bean</name>
    <name type="synonym">Dolichos pruriens</name>
    <dbReference type="NCBI Taxonomy" id="157652"/>
    <lineage>
        <taxon>Eukaryota</taxon>
        <taxon>Viridiplantae</taxon>
        <taxon>Streptophyta</taxon>
        <taxon>Embryophyta</taxon>
        <taxon>Tracheophyta</taxon>
        <taxon>Spermatophyta</taxon>
        <taxon>Magnoliopsida</taxon>
        <taxon>eudicotyledons</taxon>
        <taxon>Gunneridae</taxon>
        <taxon>Pentapetalae</taxon>
        <taxon>rosids</taxon>
        <taxon>fabids</taxon>
        <taxon>Fabales</taxon>
        <taxon>Fabaceae</taxon>
        <taxon>Papilionoideae</taxon>
        <taxon>50 kb inversion clade</taxon>
        <taxon>NPAAA clade</taxon>
        <taxon>indigoferoid/millettioid clade</taxon>
        <taxon>Phaseoleae</taxon>
        <taxon>Mucuna</taxon>
    </lineage>
</organism>
<sequence>MICQVNFHLALPRRLNKHNLVRGLLKLVFKSNLLCDACHKGKQGINITSIRNEHGGKFEDKNFQQFYEDNGILHNFSAPRIAQQKYIFEKKNRSLQEMAIIMLSDHSTPKHFWDEVVNTTCYLQNKIYIRVVLEKTQYELWKGRKPDIFSFHSFGCECFIINTKDNLGKFDPKLDKGTFLGCSETSKAYRLILEESIHIKFNDSMLDKELPQLDDSFASLDLDDY</sequence>
<dbReference type="InterPro" id="IPR001584">
    <property type="entry name" value="Integrase_cat-core"/>
</dbReference>
<evidence type="ECO:0000313" key="3">
    <source>
        <dbReference type="Proteomes" id="UP000257109"/>
    </source>
</evidence>
<reference evidence="2" key="1">
    <citation type="submission" date="2018-05" db="EMBL/GenBank/DDBJ databases">
        <title>Draft genome of Mucuna pruriens seed.</title>
        <authorList>
            <person name="Nnadi N.E."/>
            <person name="Vos R."/>
            <person name="Hasami M.H."/>
            <person name="Devisetty U.K."/>
            <person name="Aguiy J.C."/>
        </authorList>
    </citation>
    <scope>NUCLEOTIDE SEQUENCE [LARGE SCALE GENOMIC DNA]</scope>
    <source>
        <strain evidence="2">JCA_2017</strain>
    </source>
</reference>
<evidence type="ECO:0000259" key="1">
    <source>
        <dbReference type="PROSITE" id="PS50994"/>
    </source>
</evidence>
<dbReference type="PANTHER" id="PTHR42648:SF21">
    <property type="entry name" value="CYSTEINE-RICH RLK (RECEPTOR-LIKE PROTEIN KINASE) 8"/>
    <property type="match status" value="1"/>
</dbReference>
<dbReference type="EMBL" id="QJKJ01005414">
    <property type="protein sequence ID" value="RDX90370.1"/>
    <property type="molecule type" value="Genomic_DNA"/>
</dbReference>
<dbReference type="GO" id="GO:0003676">
    <property type="term" value="F:nucleic acid binding"/>
    <property type="evidence" value="ECO:0007669"/>
    <property type="project" value="InterPro"/>
</dbReference>
<dbReference type="InterPro" id="IPR039537">
    <property type="entry name" value="Retrotran_Ty1/copia-like"/>
</dbReference>
<proteinExistence type="predicted"/>
<evidence type="ECO:0000313" key="2">
    <source>
        <dbReference type="EMBL" id="RDX90370.1"/>
    </source>
</evidence>
<name>A0A371GIN3_MUCPR</name>
<dbReference type="STRING" id="157652.A0A371GIN3"/>
<dbReference type="GO" id="GO:0015074">
    <property type="term" value="P:DNA integration"/>
    <property type="evidence" value="ECO:0007669"/>
    <property type="project" value="InterPro"/>
</dbReference>
<comment type="caution">
    <text evidence="2">The sequence shown here is derived from an EMBL/GenBank/DDBJ whole genome shotgun (WGS) entry which is preliminary data.</text>
</comment>
<dbReference type="PROSITE" id="PS50994">
    <property type="entry name" value="INTEGRASE"/>
    <property type="match status" value="1"/>
</dbReference>
<feature type="domain" description="Integrase catalytic" evidence="1">
    <location>
        <begin position="49"/>
        <end position="145"/>
    </location>
</feature>
<dbReference type="PANTHER" id="PTHR42648">
    <property type="entry name" value="TRANSPOSASE, PUTATIVE-RELATED"/>
    <property type="match status" value="1"/>
</dbReference>
<dbReference type="InterPro" id="IPR012337">
    <property type="entry name" value="RNaseH-like_sf"/>
</dbReference>
<gene>
    <name evidence="2" type="ORF">CR513_27777</name>
</gene>
<dbReference type="SUPFAM" id="SSF53098">
    <property type="entry name" value="Ribonuclease H-like"/>
    <property type="match status" value="1"/>
</dbReference>
<dbReference type="Gene3D" id="3.30.420.10">
    <property type="entry name" value="Ribonuclease H-like superfamily/Ribonuclease H"/>
    <property type="match status" value="1"/>
</dbReference>
<dbReference type="AlphaFoldDB" id="A0A371GIN3"/>
<dbReference type="OrthoDB" id="1750614at2759"/>
<dbReference type="InterPro" id="IPR036397">
    <property type="entry name" value="RNaseH_sf"/>
</dbReference>
<dbReference type="InterPro" id="IPR057670">
    <property type="entry name" value="SH3_retrovirus"/>
</dbReference>